<dbReference type="PROSITE" id="PS50968">
    <property type="entry name" value="BIOTINYL_LIPOYL"/>
    <property type="match status" value="1"/>
</dbReference>
<dbReference type="Gene3D" id="3.30.470.20">
    <property type="entry name" value="ATP-grasp fold, B domain"/>
    <property type="match status" value="1"/>
</dbReference>
<dbReference type="InterPro" id="IPR050856">
    <property type="entry name" value="Biotin_carboxylase_complex"/>
</dbReference>
<evidence type="ECO:0000256" key="6">
    <source>
        <dbReference type="ARBA" id="ARBA00022946"/>
    </source>
</evidence>
<dbReference type="PANTHER" id="PTHR18866">
    <property type="entry name" value="CARBOXYLASE:PYRUVATE/ACETYL-COA/PROPIONYL-COA CARBOXYLASE"/>
    <property type="match status" value="1"/>
</dbReference>
<feature type="domain" description="Biotin carboxylation" evidence="13">
    <location>
        <begin position="100"/>
        <end position="550"/>
    </location>
</feature>
<dbReference type="Pfam" id="PF18140">
    <property type="entry name" value="PCC_BT"/>
    <property type="match status" value="1"/>
</dbReference>
<keyword evidence="7" id="KW-0443">Lipid metabolism</keyword>
<dbReference type="FunFam" id="3.30.470.20:FF:000028">
    <property type="entry name" value="Methylcrotonoyl-CoA carboxylase subunit alpha, mitochondrial"/>
    <property type="match status" value="1"/>
</dbReference>
<evidence type="ECO:0000256" key="7">
    <source>
        <dbReference type="ARBA" id="ARBA00023098"/>
    </source>
</evidence>
<dbReference type="PROSITE" id="PS50979">
    <property type="entry name" value="BC"/>
    <property type="match status" value="1"/>
</dbReference>
<keyword evidence="5 10" id="KW-0067">ATP-binding</keyword>
<evidence type="ECO:0008006" key="15">
    <source>
        <dbReference type="Google" id="ProtNLM"/>
    </source>
</evidence>
<dbReference type="CDD" id="cd06850">
    <property type="entry name" value="biotinyl_domain"/>
    <property type="match status" value="1"/>
</dbReference>
<evidence type="ECO:0000259" key="11">
    <source>
        <dbReference type="PROSITE" id="PS50968"/>
    </source>
</evidence>
<sequence>MKVSLPKQLASGSSRVLSASRAQAVRQAATQNRRLVAGAAPVTSGILGGARGRDAFSRRSELRSALALAPGEAVMTASTGRNRGVQRREMSTDAGGGKPLFDKILIANRGEIACRIARTARKMGIKTVAVYSEADARAVHVQACDEAVCVGPAPSIDSYLNVDRIIMAMKATGAQAVHPGYGFLSENASFVTRLEKEGLVFIGPGEFAMESMGDKIASKLLAEKAGVNVIPGYNGIIKDEAEAVKVSNDIGYPVMIKASAGGGGKGMRIAWNDQDAAEGFRLSSAEAAASFGDDRIFVEKFVEKPRHIEIQIIADTHGNVIYLPERDCSVQRRNQKVVEEAPSKFIEEATWRAMGEQAVQLAKAVNYRSAGTVEMMVDKDKNFYFLEMNTRLQVEHPVTEMVTGLDLVELMIKVAAGEKLPFTQDSIKAKGHAMEVRVYAEDPLRGFLPAIGKLSRYVLPDTETGKDTIVRVDTGVEEGSEISIFYDPMIAKLITYGPDRNAAIAAMRKALDAYIIRGVVCNINFVRDVMDNDKFLAGDVTTNFIAENYPSPPGFQGHKLTESEGRELCAIASILHMQHAQQAKILLPPEGSYVAGKQTVGRAALVGVMSPNNVMGDADLVVEINGAGMDAPLNIPLSVAAMRPKLGDVISTSFEVRMDGAPSLKMNANLPSVAGLYEVSYKQLNEDEDAAPLGAVLADTERVVQVWSKSSQGYTLSVSGTQYKVTIRTPRVAELAKFMPVQQEEDHSKTLRSPMPGKVHSIAVQEGEHVRVGQELCVVEAMKMQNVLRCEKDSIVAKIPVSVGQSVAVDEVILEFAEPEAPPTGT</sequence>
<dbReference type="GO" id="GO:0046872">
    <property type="term" value="F:metal ion binding"/>
    <property type="evidence" value="ECO:0007669"/>
    <property type="project" value="InterPro"/>
</dbReference>
<evidence type="ECO:0000256" key="2">
    <source>
        <dbReference type="ARBA" id="ARBA00004305"/>
    </source>
</evidence>
<feature type="domain" description="Lipoyl-binding" evidence="11">
    <location>
        <begin position="742"/>
        <end position="817"/>
    </location>
</feature>
<dbReference type="SUPFAM" id="SSF52440">
    <property type="entry name" value="PreATP-grasp domain"/>
    <property type="match status" value="1"/>
</dbReference>
<dbReference type="SMART" id="SM00878">
    <property type="entry name" value="Biotin_carb_C"/>
    <property type="match status" value="1"/>
</dbReference>
<dbReference type="InterPro" id="IPR011053">
    <property type="entry name" value="Single_hybrid_motif"/>
</dbReference>
<dbReference type="SUPFAM" id="SSF56059">
    <property type="entry name" value="Glutathione synthetase ATP-binding domain-like"/>
    <property type="match status" value="1"/>
</dbReference>
<evidence type="ECO:0000256" key="3">
    <source>
        <dbReference type="ARBA" id="ARBA00022598"/>
    </source>
</evidence>
<dbReference type="AlphaFoldDB" id="A0A7S1ECZ6"/>
<dbReference type="InterPro" id="IPR041265">
    <property type="entry name" value="PCC_BT"/>
</dbReference>
<evidence type="ECO:0000256" key="1">
    <source>
        <dbReference type="ARBA" id="ARBA00001953"/>
    </source>
</evidence>
<keyword evidence="3" id="KW-0436">Ligase</keyword>
<evidence type="ECO:0000259" key="13">
    <source>
        <dbReference type="PROSITE" id="PS50979"/>
    </source>
</evidence>
<dbReference type="PROSITE" id="PS50975">
    <property type="entry name" value="ATP_GRASP"/>
    <property type="match status" value="1"/>
</dbReference>
<dbReference type="InterPro" id="IPR011761">
    <property type="entry name" value="ATP-grasp"/>
</dbReference>
<dbReference type="Pfam" id="PF00289">
    <property type="entry name" value="Biotin_carb_N"/>
    <property type="match status" value="1"/>
</dbReference>
<dbReference type="SUPFAM" id="SSF51246">
    <property type="entry name" value="Rudiment single hybrid motif"/>
    <property type="match status" value="1"/>
</dbReference>
<dbReference type="Pfam" id="PF02785">
    <property type="entry name" value="Biotin_carb_C"/>
    <property type="match status" value="1"/>
</dbReference>
<evidence type="ECO:0000256" key="8">
    <source>
        <dbReference type="ARBA" id="ARBA00023128"/>
    </source>
</evidence>
<accession>A0A7S1ECZ6</accession>
<dbReference type="InterPro" id="IPR005481">
    <property type="entry name" value="BC-like_N"/>
</dbReference>
<feature type="domain" description="ATP-grasp" evidence="12">
    <location>
        <begin position="219"/>
        <end position="416"/>
    </location>
</feature>
<dbReference type="InterPro" id="IPR011054">
    <property type="entry name" value="Rudment_hybrid_motif"/>
</dbReference>
<dbReference type="FunFam" id="2.40.50.100:FF:000003">
    <property type="entry name" value="Acetyl-CoA carboxylase biotin carboxyl carrier protein"/>
    <property type="match status" value="1"/>
</dbReference>
<dbReference type="EMBL" id="HBFX01038880">
    <property type="protein sequence ID" value="CAD8972408.1"/>
    <property type="molecule type" value="Transcribed_RNA"/>
</dbReference>
<protein>
    <recommendedName>
        <fullName evidence="15">Propionyl-CoA carboxylase alpha chain, mitochondrial</fullName>
    </recommendedName>
</protein>
<comment type="subcellular location">
    <subcellularLocation>
        <location evidence="2">Mitochondrion matrix</location>
    </subcellularLocation>
</comment>
<dbReference type="InterPro" id="IPR000089">
    <property type="entry name" value="Biotin_lipoyl"/>
</dbReference>
<gene>
    <name evidence="14" type="ORF">HAND00432_LOCUS23409</name>
</gene>
<dbReference type="GO" id="GO:0004658">
    <property type="term" value="F:propionyl-CoA carboxylase activity"/>
    <property type="evidence" value="ECO:0007669"/>
    <property type="project" value="TreeGrafter"/>
</dbReference>
<dbReference type="FunFam" id="3.30.1490.20:FF:000003">
    <property type="entry name" value="acetyl-CoA carboxylase isoform X1"/>
    <property type="match status" value="1"/>
</dbReference>
<keyword evidence="4 10" id="KW-0547">Nucleotide-binding</keyword>
<keyword evidence="9" id="KW-0092">Biotin</keyword>
<dbReference type="Pfam" id="PF00364">
    <property type="entry name" value="Biotin_lipoyl"/>
    <property type="match status" value="1"/>
</dbReference>
<dbReference type="PROSITE" id="PS00867">
    <property type="entry name" value="CPSASE_2"/>
    <property type="match status" value="1"/>
</dbReference>
<dbReference type="Gene3D" id="2.40.50.100">
    <property type="match status" value="1"/>
</dbReference>
<reference evidence="14" key="1">
    <citation type="submission" date="2021-01" db="EMBL/GenBank/DDBJ databases">
        <authorList>
            <person name="Corre E."/>
            <person name="Pelletier E."/>
            <person name="Niang G."/>
            <person name="Scheremetjew M."/>
            <person name="Finn R."/>
            <person name="Kale V."/>
            <person name="Holt S."/>
            <person name="Cochrane G."/>
            <person name="Meng A."/>
            <person name="Brown T."/>
            <person name="Cohen L."/>
        </authorList>
    </citation>
    <scope>NUCLEOTIDE SEQUENCE</scope>
    <source>
        <strain evidence="14">CCMP644</strain>
    </source>
</reference>
<evidence type="ECO:0000256" key="4">
    <source>
        <dbReference type="ARBA" id="ARBA00022741"/>
    </source>
</evidence>
<dbReference type="NCBIfam" id="NF006367">
    <property type="entry name" value="PRK08591.1"/>
    <property type="match status" value="1"/>
</dbReference>
<comment type="cofactor">
    <cofactor evidence="1">
        <name>biotin</name>
        <dbReference type="ChEBI" id="CHEBI:57586"/>
    </cofactor>
</comment>
<dbReference type="GO" id="GO:0005524">
    <property type="term" value="F:ATP binding"/>
    <property type="evidence" value="ECO:0007669"/>
    <property type="project" value="UniProtKB-UniRule"/>
</dbReference>
<organism evidence="14">
    <name type="scientific">Hemiselmis andersenii</name>
    <name type="common">Cryptophyte alga</name>
    <dbReference type="NCBI Taxonomy" id="464988"/>
    <lineage>
        <taxon>Eukaryota</taxon>
        <taxon>Cryptophyceae</taxon>
        <taxon>Cryptomonadales</taxon>
        <taxon>Hemiselmidaceae</taxon>
        <taxon>Hemiselmis</taxon>
    </lineage>
</organism>
<dbReference type="Pfam" id="PF02786">
    <property type="entry name" value="CPSase_L_D2"/>
    <property type="match status" value="1"/>
</dbReference>
<dbReference type="InterPro" id="IPR011764">
    <property type="entry name" value="Biotin_carboxylation_dom"/>
</dbReference>
<dbReference type="InterPro" id="IPR016185">
    <property type="entry name" value="PreATP-grasp_dom_sf"/>
</dbReference>
<dbReference type="PANTHER" id="PTHR18866:SF33">
    <property type="entry name" value="METHYLCROTONOYL-COA CARBOXYLASE SUBUNIT ALPHA, MITOCHONDRIAL-RELATED"/>
    <property type="match status" value="1"/>
</dbReference>
<proteinExistence type="predicted"/>
<name>A0A7S1ECZ6_HEMAN</name>
<dbReference type="GO" id="GO:0006629">
    <property type="term" value="P:lipid metabolic process"/>
    <property type="evidence" value="ECO:0007669"/>
    <property type="project" value="UniProtKB-KW"/>
</dbReference>
<dbReference type="InterPro" id="IPR005482">
    <property type="entry name" value="Biotin_COase_C"/>
</dbReference>
<dbReference type="FunFam" id="3.40.50.20:FF:000010">
    <property type="entry name" value="Propionyl-CoA carboxylase subunit alpha"/>
    <property type="match status" value="1"/>
</dbReference>
<evidence type="ECO:0000259" key="12">
    <source>
        <dbReference type="PROSITE" id="PS50975"/>
    </source>
</evidence>
<dbReference type="Gene3D" id="3.30.700.30">
    <property type="match status" value="1"/>
</dbReference>
<dbReference type="GO" id="GO:0005759">
    <property type="term" value="C:mitochondrial matrix"/>
    <property type="evidence" value="ECO:0007669"/>
    <property type="project" value="UniProtKB-SubCell"/>
</dbReference>
<keyword evidence="8" id="KW-0496">Mitochondrion</keyword>
<evidence type="ECO:0000256" key="5">
    <source>
        <dbReference type="ARBA" id="ARBA00022840"/>
    </source>
</evidence>
<dbReference type="SUPFAM" id="SSF51230">
    <property type="entry name" value="Single hybrid motif"/>
    <property type="match status" value="1"/>
</dbReference>
<keyword evidence="6" id="KW-0809">Transit peptide</keyword>
<evidence type="ECO:0000256" key="9">
    <source>
        <dbReference type="ARBA" id="ARBA00023267"/>
    </source>
</evidence>
<evidence type="ECO:0000313" key="14">
    <source>
        <dbReference type="EMBL" id="CAD8972408.1"/>
    </source>
</evidence>
<evidence type="ECO:0000256" key="10">
    <source>
        <dbReference type="PROSITE-ProRule" id="PRU00409"/>
    </source>
</evidence>
<dbReference type="InterPro" id="IPR005479">
    <property type="entry name" value="CPAse_ATP-bd"/>
</dbReference>
<dbReference type="PROSITE" id="PS00866">
    <property type="entry name" value="CPSASE_1"/>
    <property type="match status" value="1"/>
</dbReference>